<sequence length="69" mass="6841">MKLGTKLGLSFSVLGCAVGAYLGLSPVSAELKSGALSGQEAGLIFSFVGMLIGTTLATASILASKKHAV</sequence>
<feature type="transmembrane region" description="Helical" evidence="1">
    <location>
        <begin position="43"/>
        <end position="63"/>
    </location>
</feature>
<keyword evidence="1" id="KW-0472">Membrane</keyword>
<keyword evidence="1" id="KW-1133">Transmembrane helix</keyword>
<dbReference type="AlphaFoldDB" id="A0A6N9THQ5"/>
<proteinExistence type="predicted"/>
<comment type="caution">
    <text evidence="2">The sequence shown here is derived from an EMBL/GenBank/DDBJ whole genome shotgun (WGS) entry which is preliminary data.</text>
</comment>
<dbReference type="RefSeq" id="WP_163107280.1">
    <property type="nucleotide sequence ID" value="NZ_JAAAWO010000011.1"/>
</dbReference>
<evidence type="ECO:0000313" key="3">
    <source>
        <dbReference type="Proteomes" id="UP000471381"/>
    </source>
</evidence>
<accession>A0A6N9THQ5</accession>
<reference evidence="2 3" key="1">
    <citation type="submission" date="2020-01" db="EMBL/GenBank/DDBJ databases">
        <title>Genomes of bacteria type strains.</title>
        <authorList>
            <person name="Chen J."/>
            <person name="Zhu S."/>
            <person name="Yang J."/>
        </authorList>
    </citation>
    <scope>NUCLEOTIDE SEQUENCE [LARGE SCALE GENOMIC DNA]</scope>
    <source>
        <strain evidence="2 3">LMG 24078</strain>
    </source>
</reference>
<dbReference type="EMBL" id="JAAAWO010000011">
    <property type="protein sequence ID" value="NDW16690.1"/>
    <property type="molecule type" value="Genomic_DNA"/>
</dbReference>
<name>A0A6N9THQ5_9ALTE</name>
<protein>
    <submittedName>
        <fullName evidence="2">Uncharacterized protein</fullName>
    </submittedName>
</protein>
<gene>
    <name evidence="2" type="ORF">GTQ48_14340</name>
</gene>
<evidence type="ECO:0000313" key="2">
    <source>
        <dbReference type="EMBL" id="NDW16690.1"/>
    </source>
</evidence>
<evidence type="ECO:0000256" key="1">
    <source>
        <dbReference type="SAM" id="Phobius"/>
    </source>
</evidence>
<keyword evidence="3" id="KW-1185">Reference proteome</keyword>
<organism evidence="2 3">
    <name type="scientific">Alteromonas genovensis</name>
    <dbReference type="NCBI Taxonomy" id="471225"/>
    <lineage>
        <taxon>Bacteria</taxon>
        <taxon>Pseudomonadati</taxon>
        <taxon>Pseudomonadota</taxon>
        <taxon>Gammaproteobacteria</taxon>
        <taxon>Alteromonadales</taxon>
        <taxon>Alteromonadaceae</taxon>
        <taxon>Alteromonas/Salinimonas group</taxon>
        <taxon>Alteromonas</taxon>
    </lineage>
</organism>
<dbReference type="Proteomes" id="UP000471381">
    <property type="component" value="Unassembled WGS sequence"/>
</dbReference>
<keyword evidence="1" id="KW-0812">Transmembrane</keyword>